<dbReference type="Proteomes" id="UP000226431">
    <property type="component" value="Unassembled WGS sequence"/>
</dbReference>
<sequence>MPQHSLPRIITYYQTHRTADNKPISILPLATPPSATHVILAALHINESPSALTLNDDPVDSTRYTTLWAELRVLQASGVKVLAMLGGAAQGTFSRLDLRPSLHEDNNEDKDDDFEAYYAPLRRLILHRSLDGLDLDVEEDTSLAGIIRLIDRLRQDFGPDFIITLAPVAAALLDPASNLSGFDYEALEVLRGREIAWYNAQFYCGWGDLSNTRMYDYIIAKGWPPKKVVIGLVTNPANGKGFVPWSVLEPVLGQIANRHKDFGGVMGWEYFNGLPGDTHRPWEWARLMARLLRPNHQVPNAEPTPAPVGARPALDDVADPDANEGHPLPVPQMFDYVSDGDESRG</sequence>
<dbReference type="STRING" id="2004952.A0A2C5ZM88"/>
<feature type="domain" description="GH18" evidence="2">
    <location>
        <begin position="7"/>
        <end position="295"/>
    </location>
</feature>
<dbReference type="SUPFAM" id="SSF51445">
    <property type="entry name" value="(Trans)glycosidases"/>
    <property type="match status" value="1"/>
</dbReference>
<protein>
    <recommendedName>
        <fullName evidence="2">GH18 domain-containing protein</fullName>
    </recommendedName>
</protein>
<dbReference type="GO" id="GO:0005975">
    <property type="term" value="P:carbohydrate metabolic process"/>
    <property type="evidence" value="ECO:0007669"/>
    <property type="project" value="InterPro"/>
</dbReference>
<accession>A0A2C5ZM88</accession>
<evidence type="ECO:0000313" key="3">
    <source>
        <dbReference type="EMBL" id="PHH80910.1"/>
    </source>
</evidence>
<dbReference type="Pfam" id="PF00704">
    <property type="entry name" value="Glyco_hydro_18"/>
    <property type="match status" value="1"/>
</dbReference>
<evidence type="ECO:0000313" key="4">
    <source>
        <dbReference type="Proteomes" id="UP000226431"/>
    </source>
</evidence>
<name>A0A2C5ZM88_9HYPO</name>
<dbReference type="EMBL" id="NJES01000006">
    <property type="protein sequence ID" value="PHH80910.1"/>
    <property type="molecule type" value="Genomic_DNA"/>
</dbReference>
<dbReference type="OrthoDB" id="3012298at2759"/>
<dbReference type="PANTHER" id="PTHR45708:SF60">
    <property type="entry name" value="III CHITINASE, PUTATIVE (AFU_ORTHOLOGUE AFUA_5G03850)-RELATED"/>
    <property type="match status" value="1"/>
</dbReference>
<dbReference type="InterPro" id="IPR001223">
    <property type="entry name" value="Glyco_hydro18_cat"/>
</dbReference>
<dbReference type="Gene3D" id="3.20.20.80">
    <property type="entry name" value="Glycosidases"/>
    <property type="match status" value="1"/>
</dbReference>
<proteinExistence type="predicted"/>
<comment type="caution">
    <text evidence="3">The sequence shown here is derived from an EMBL/GenBank/DDBJ whole genome shotgun (WGS) entry which is preliminary data.</text>
</comment>
<dbReference type="InterPro" id="IPR050542">
    <property type="entry name" value="Glycosyl_Hydrlase18_Chitinase"/>
</dbReference>
<feature type="region of interest" description="Disordered" evidence="1">
    <location>
        <begin position="297"/>
        <end position="345"/>
    </location>
</feature>
<reference evidence="3 4" key="1">
    <citation type="submission" date="2017-06" db="EMBL/GenBank/DDBJ databases">
        <title>Ant-infecting Ophiocordyceps genomes reveal a high diversity of potential behavioral manipulation genes and a possible major role for enterotoxins.</title>
        <authorList>
            <person name="De Bekker C."/>
            <person name="Evans H.C."/>
            <person name="Brachmann A."/>
            <person name="Hughes D.P."/>
        </authorList>
    </citation>
    <scope>NUCLEOTIDE SEQUENCE [LARGE SCALE GENOMIC DNA]</scope>
    <source>
        <strain evidence="3 4">Map16</strain>
    </source>
</reference>
<dbReference type="AlphaFoldDB" id="A0A2C5ZM88"/>
<dbReference type="GO" id="GO:0005576">
    <property type="term" value="C:extracellular region"/>
    <property type="evidence" value="ECO:0007669"/>
    <property type="project" value="TreeGrafter"/>
</dbReference>
<evidence type="ECO:0000256" key="1">
    <source>
        <dbReference type="SAM" id="MobiDB-lite"/>
    </source>
</evidence>
<dbReference type="PROSITE" id="PS51910">
    <property type="entry name" value="GH18_2"/>
    <property type="match status" value="1"/>
</dbReference>
<dbReference type="PANTHER" id="PTHR45708">
    <property type="entry name" value="ENDOCHITINASE"/>
    <property type="match status" value="1"/>
</dbReference>
<organism evidence="3 4">
    <name type="scientific">Ophiocordyceps camponoti-rufipedis</name>
    <dbReference type="NCBI Taxonomy" id="2004952"/>
    <lineage>
        <taxon>Eukaryota</taxon>
        <taxon>Fungi</taxon>
        <taxon>Dikarya</taxon>
        <taxon>Ascomycota</taxon>
        <taxon>Pezizomycotina</taxon>
        <taxon>Sordariomycetes</taxon>
        <taxon>Hypocreomycetidae</taxon>
        <taxon>Hypocreales</taxon>
        <taxon>Ophiocordycipitaceae</taxon>
        <taxon>Ophiocordyceps</taxon>
    </lineage>
</organism>
<gene>
    <name evidence="3" type="ORF">CDD80_5830</name>
</gene>
<dbReference type="GO" id="GO:0004568">
    <property type="term" value="F:chitinase activity"/>
    <property type="evidence" value="ECO:0007669"/>
    <property type="project" value="TreeGrafter"/>
</dbReference>
<evidence type="ECO:0000259" key="2">
    <source>
        <dbReference type="PROSITE" id="PS51910"/>
    </source>
</evidence>
<dbReference type="InterPro" id="IPR017853">
    <property type="entry name" value="GH"/>
</dbReference>
<keyword evidence="4" id="KW-1185">Reference proteome</keyword>